<evidence type="ECO:0000313" key="9">
    <source>
        <dbReference type="EMBL" id="MFC3677714.1"/>
    </source>
</evidence>
<evidence type="ECO:0000256" key="5">
    <source>
        <dbReference type="ARBA" id="ARBA00047754"/>
    </source>
</evidence>
<dbReference type="Pfam" id="PF02867">
    <property type="entry name" value="Ribonuc_red_lgC"/>
    <property type="match status" value="2"/>
</dbReference>
<dbReference type="SUPFAM" id="SSF48168">
    <property type="entry name" value="R1 subunit of ribonucleotide reductase, N-terminal domain"/>
    <property type="match status" value="1"/>
</dbReference>
<accession>A0ABV7VJR1</accession>
<feature type="domain" description="Ribonucleotide reductase large subunit C-terminal" evidence="8">
    <location>
        <begin position="113"/>
        <end position="433"/>
    </location>
</feature>
<dbReference type="PANTHER" id="PTHR11573:SF6">
    <property type="entry name" value="RIBONUCLEOSIDE-DIPHOSPHATE REDUCTASE LARGE SUBUNIT"/>
    <property type="match status" value="1"/>
</dbReference>
<protein>
    <recommendedName>
        <fullName evidence="2 6">Ribonucleoside-diphosphate reductase</fullName>
        <ecNumber evidence="2 6">1.17.4.1</ecNumber>
    </recommendedName>
</protein>
<dbReference type="EMBL" id="JBHRYJ010000005">
    <property type="protein sequence ID" value="MFC3677714.1"/>
    <property type="molecule type" value="Genomic_DNA"/>
</dbReference>
<keyword evidence="10" id="KW-1185">Reference proteome</keyword>
<dbReference type="InterPro" id="IPR039718">
    <property type="entry name" value="Rrm1"/>
</dbReference>
<dbReference type="InterPro" id="IPR013509">
    <property type="entry name" value="RNR_lsu_N"/>
</dbReference>
<dbReference type="NCBIfam" id="NF006577">
    <property type="entry name" value="PRK09102.1"/>
    <property type="match status" value="1"/>
</dbReference>
<dbReference type="InterPro" id="IPR000788">
    <property type="entry name" value="RNR_lg_C"/>
</dbReference>
<evidence type="ECO:0000256" key="6">
    <source>
        <dbReference type="RuleBase" id="RU003410"/>
    </source>
</evidence>
<dbReference type="Proteomes" id="UP001595711">
    <property type="component" value="Unassembled WGS sequence"/>
</dbReference>
<evidence type="ECO:0000256" key="2">
    <source>
        <dbReference type="ARBA" id="ARBA00012274"/>
    </source>
</evidence>
<evidence type="ECO:0000259" key="8">
    <source>
        <dbReference type="Pfam" id="PF02867"/>
    </source>
</evidence>
<dbReference type="InterPro" id="IPR008926">
    <property type="entry name" value="RNR_R1-su_N"/>
</dbReference>
<dbReference type="Pfam" id="PF00317">
    <property type="entry name" value="Ribonuc_red_lgN"/>
    <property type="match status" value="1"/>
</dbReference>
<sequence>MSAGALRPQNVVPAAITRGSKPVLNTLQTERGIRIDVDRSRDRLLTDFGKATLDDRYLLPGESYQDLFARVASHYADDTAHAQRIYSYMSKLWFMPATPVLSNGGTSRGLPISCFLNEANDSLDGIVGLWNENVWLAARGGGIGSYWGNLRSIGEKVGQNGKTSGIIPFIRVMDSLTLAISQGSLRRGSAACYLPIDHPEIEEFIEIRRPTGGDPNRKALNLHNGILISDAFMRAVENDEMWALLSPHDQTVQRTVSARALWIRILTARIETGEPYIVYIDHVNRALPEHHKLAGLSVKTSNLCSEITLPTGIDQHGKQRTAVCCLSSLNLEYFHEWKEHPLFVEDCLRFLDNVLQDFIDKAPDSMSKARYAAERERSVGLGVMGFHSFLQANGVPWESVMAKVWNRTIFKHIKDAADTASRKLAEERGPCPDAAEYGIMERFSHKMAIAPTASISIIAGGASPGIEPNVANAFTHKTLSGSFSVRNRYLETVLEQYGKNDDDTWSSITTGGGSVQHLDFLSDDEKAVFKTAFEIDQRWLIELAADRTPFICQAQSLNVFLPANVQKRDLHQIHFMAWKKGVKSLYYCRSMSIQRAETVSGKSIADANVVSIPFGGRVNDGERPQKMPEIAPELPLAAAATASGGPRETVDYDECLACQ</sequence>
<dbReference type="Gene3D" id="3.20.70.20">
    <property type="match status" value="1"/>
</dbReference>
<evidence type="ECO:0000259" key="7">
    <source>
        <dbReference type="Pfam" id="PF00317"/>
    </source>
</evidence>
<reference evidence="10" key="1">
    <citation type="journal article" date="2019" name="Int. J. Syst. Evol. Microbiol.">
        <title>The Global Catalogue of Microorganisms (GCM) 10K type strain sequencing project: providing services to taxonomists for standard genome sequencing and annotation.</title>
        <authorList>
            <consortium name="The Broad Institute Genomics Platform"/>
            <consortium name="The Broad Institute Genome Sequencing Center for Infectious Disease"/>
            <person name="Wu L."/>
            <person name="Ma J."/>
        </authorList>
    </citation>
    <scope>NUCLEOTIDE SEQUENCE [LARGE SCALE GENOMIC DNA]</scope>
    <source>
        <strain evidence="10">KCTC 42182</strain>
    </source>
</reference>
<name>A0ABV7VJR1_9PROT</name>
<organism evidence="9 10">
    <name type="scientific">Ferrovibrio xuzhouensis</name>
    <dbReference type="NCBI Taxonomy" id="1576914"/>
    <lineage>
        <taxon>Bacteria</taxon>
        <taxon>Pseudomonadati</taxon>
        <taxon>Pseudomonadota</taxon>
        <taxon>Alphaproteobacteria</taxon>
        <taxon>Rhodospirillales</taxon>
        <taxon>Rhodospirillaceae</taxon>
        <taxon>Ferrovibrio</taxon>
    </lineage>
</organism>
<comment type="function">
    <text evidence="6">Provides the precursors necessary for DNA synthesis. Catalyzes the biosynthesis of deoxyribonucleotides from the corresponding ribonucleotides.</text>
</comment>
<dbReference type="GO" id="GO:0004748">
    <property type="term" value="F:ribonucleoside-diphosphate reductase activity, thioredoxin disulfide as acceptor"/>
    <property type="evidence" value="ECO:0007669"/>
    <property type="project" value="UniProtKB-EC"/>
</dbReference>
<feature type="domain" description="Ribonucleotide reductase large subunit N-terminal" evidence="7">
    <location>
        <begin position="44"/>
        <end position="109"/>
    </location>
</feature>
<proteinExistence type="inferred from homology"/>
<comment type="similarity">
    <text evidence="1 6">Belongs to the ribonucleoside diphosphate reductase large chain family.</text>
</comment>
<comment type="caution">
    <text evidence="9">The sequence shown here is derived from an EMBL/GenBank/DDBJ whole genome shotgun (WGS) entry which is preliminary data.</text>
</comment>
<feature type="domain" description="Ribonucleotide reductase large subunit C-terminal" evidence="8">
    <location>
        <begin position="437"/>
        <end position="587"/>
    </location>
</feature>
<keyword evidence="3 6" id="KW-0560">Oxidoreductase</keyword>
<gene>
    <name evidence="9" type="ORF">ACFOOQ_19335</name>
</gene>
<evidence type="ECO:0000256" key="3">
    <source>
        <dbReference type="ARBA" id="ARBA00023002"/>
    </source>
</evidence>
<dbReference type="RefSeq" id="WP_379729301.1">
    <property type="nucleotide sequence ID" value="NZ_JBHRYJ010000005.1"/>
</dbReference>
<dbReference type="CDD" id="cd01679">
    <property type="entry name" value="RNR_I"/>
    <property type="match status" value="1"/>
</dbReference>
<evidence type="ECO:0000256" key="1">
    <source>
        <dbReference type="ARBA" id="ARBA00010406"/>
    </source>
</evidence>
<dbReference type="SUPFAM" id="SSF51998">
    <property type="entry name" value="PFL-like glycyl radical enzymes"/>
    <property type="match status" value="1"/>
</dbReference>
<dbReference type="EC" id="1.17.4.1" evidence="2 6"/>
<evidence type="ECO:0000313" key="10">
    <source>
        <dbReference type="Proteomes" id="UP001595711"/>
    </source>
</evidence>
<dbReference type="PRINTS" id="PR01183">
    <property type="entry name" value="RIBORDTASEM1"/>
</dbReference>
<comment type="catalytic activity">
    <reaction evidence="5 6">
        <text>a 2'-deoxyribonucleoside 5'-diphosphate + [thioredoxin]-disulfide + H2O = a ribonucleoside 5'-diphosphate + [thioredoxin]-dithiol</text>
        <dbReference type="Rhea" id="RHEA:23252"/>
        <dbReference type="Rhea" id="RHEA-COMP:10698"/>
        <dbReference type="Rhea" id="RHEA-COMP:10700"/>
        <dbReference type="ChEBI" id="CHEBI:15377"/>
        <dbReference type="ChEBI" id="CHEBI:29950"/>
        <dbReference type="ChEBI" id="CHEBI:50058"/>
        <dbReference type="ChEBI" id="CHEBI:57930"/>
        <dbReference type="ChEBI" id="CHEBI:73316"/>
        <dbReference type="EC" id="1.17.4.1"/>
    </reaction>
</comment>
<keyword evidence="4 6" id="KW-0215">Deoxyribonucleotide synthesis</keyword>
<evidence type="ECO:0000256" key="4">
    <source>
        <dbReference type="ARBA" id="ARBA00023116"/>
    </source>
</evidence>
<dbReference type="PANTHER" id="PTHR11573">
    <property type="entry name" value="RIBONUCLEOSIDE-DIPHOSPHATE REDUCTASE LARGE CHAIN"/>
    <property type="match status" value="1"/>
</dbReference>